<dbReference type="Gene3D" id="1.20.1440.60">
    <property type="entry name" value="23S rRNA-intervening sequence"/>
    <property type="match status" value="1"/>
</dbReference>
<dbReference type="Proteomes" id="UP001156836">
    <property type="component" value="Unassembled WGS sequence"/>
</dbReference>
<dbReference type="PANTHER" id="PTHR38471">
    <property type="entry name" value="FOUR HELIX BUNDLE PROTEIN"/>
    <property type="match status" value="1"/>
</dbReference>
<proteinExistence type="predicted"/>
<protein>
    <recommendedName>
        <fullName evidence="3">Four helix bundle protein</fullName>
    </recommendedName>
</protein>
<dbReference type="InterPro" id="IPR012657">
    <property type="entry name" value="23S_rRNA-intervening_sequence"/>
</dbReference>
<dbReference type="NCBIfam" id="TIGR02436">
    <property type="entry name" value="four helix bundle protein"/>
    <property type="match status" value="1"/>
</dbReference>
<dbReference type="Pfam" id="PF05635">
    <property type="entry name" value="23S_rRNA_IVP"/>
    <property type="match status" value="1"/>
</dbReference>
<organism evidence="1 2">
    <name type="scientific">Chitiniphilus shinanonensis</name>
    <dbReference type="NCBI Taxonomy" id="553088"/>
    <lineage>
        <taxon>Bacteria</taxon>
        <taxon>Pseudomonadati</taxon>
        <taxon>Pseudomonadota</taxon>
        <taxon>Betaproteobacteria</taxon>
        <taxon>Neisseriales</taxon>
        <taxon>Chitinibacteraceae</taxon>
        <taxon>Chitiniphilus</taxon>
    </lineage>
</organism>
<comment type="caution">
    <text evidence="1">The sequence shown here is derived from an EMBL/GenBank/DDBJ whole genome shotgun (WGS) entry which is preliminary data.</text>
</comment>
<accession>A0ABQ6BUU4</accession>
<sequence>MRRNHRDLKAWQRAMDLVECVYTATLAFPQNEQYGLISQLRRASVSVPANIAEGFARNGSRELLHFLGIAAGSLSELDTLIELAIRLNYLSDQEELGGLVDEVSGLVMGLAASIRRKL</sequence>
<evidence type="ECO:0000313" key="1">
    <source>
        <dbReference type="EMBL" id="GLS05116.1"/>
    </source>
</evidence>
<reference evidence="2" key="1">
    <citation type="journal article" date="2019" name="Int. J. Syst. Evol. Microbiol.">
        <title>The Global Catalogue of Microorganisms (GCM) 10K type strain sequencing project: providing services to taxonomists for standard genome sequencing and annotation.</title>
        <authorList>
            <consortium name="The Broad Institute Genomics Platform"/>
            <consortium name="The Broad Institute Genome Sequencing Center for Infectious Disease"/>
            <person name="Wu L."/>
            <person name="Ma J."/>
        </authorList>
    </citation>
    <scope>NUCLEOTIDE SEQUENCE [LARGE SCALE GENOMIC DNA]</scope>
    <source>
        <strain evidence="2">NBRC 104970</strain>
    </source>
</reference>
<evidence type="ECO:0000313" key="2">
    <source>
        <dbReference type="Proteomes" id="UP001156836"/>
    </source>
</evidence>
<gene>
    <name evidence="1" type="ORF">GCM10007860_22660</name>
</gene>
<dbReference type="RefSeq" id="WP_026263096.1">
    <property type="nucleotide sequence ID" value="NZ_BSOZ01000035.1"/>
</dbReference>
<dbReference type="EMBL" id="BSOZ01000035">
    <property type="protein sequence ID" value="GLS05116.1"/>
    <property type="molecule type" value="Genomic_DNA"/>
</dbReference>
<keyword evidence="2" id="KW-1185">Reference proteome</keyword>
<evidence type="ECO:0008006" key="3">
    <source>
        <dbReference type="Google" id="ProtNLM"/>
    </source>
</evidence>
<dbReference type="InterPro" id="IPR036583">
    <property type="entry name" value="23S_rRNA_IVS_sf"/>
</dbReference>
<dbReference type="PANTHER" id="PTHR38471:SF2">
    <property type="entry name" value="FOUR HELIX BUNDLE PROTEIN"/>
    <property type="match status" value="1"/>
</dbReference>
<dbReference type="CDD" id="cd16377">
    <property type="entry name" value="23S_rRNA_IVP_like"/>
    <property type="match status" value="1"/>
</dbReference>
<name>A0ABQ6BUU4_9NEIS</name>
<dbReference type="SUPFAM" id="SSF158446">
    <property type="entry name" value="IVS-encoded protein-like"/>
    <property type="match status" value="1"/>
</dbReference>